<feature type="signal peptide" evidence="1">
    <location>
        <begin position="1"/>
        <end position="23"/>
    </location>
</feature>
<feature type="chain" id="PRO_5012413445" evidence="1">
    <location>
        <begin position="24"/>
        <end position="496"/>
    </location>
</feature>
<organism evidence="2 3">
    <name type="scientific">Alkanindiges hydrocarboniclasticus</name>
    <dbReference type="NCBI Taxonomy" id="1907941"/>
    <lineage>
        <taxon>Bacteria</taxon>
        <taxon>Pseudomonadati</taxon>
        <taxon>Pseudomonadota</taxon>
        <taxon>Gammaproteobacteria</taxon>
        <taxon>Moraxellales</taxon>
        <taxon>Moraxellaceae</taxon>
        <taxon>Alkanindiges</taxon>
    </lineage>
</organism>
<dbReference type="STRING" id="1907941.BKE30_03325"/>
<proteinExistence type="predicted"/>
<keyword evidence="1" id="KW-0732">Signal</keyword>
<evidence type="ECO:0000313" key="3">
    <source>
        <dbReference type="Proteomes" id="UP000192132"/>
    </source>
</evidence>
<dbReference type="Proteomes" id="UP000192132">
    <property type="component" value="Unassembled WGS sequence"/>
</dbReference>
<name>A0A1S8CXF7_9GAMM</name>
<accession>A0A1S8CXF7</accession>
<sequence length="496" mass="52165">MGNHVVKLLAFSVIVAMTTSSFASSNLISLSDDEMAAETGQALLSLGYTAPSGTTGGLTDYGYYKLGMEAKVEMNLNIKNLQLGCGGRNGPGVCDIDMSNVSLSGPADGKVNSANIAENGTPAWSTGRPSTSAVMTNPFIEFAIKNPTSASTREVMGFRLSAEDVLGYLSAGTANVANPTDGIKTFSGFIKVAQTPVNAFTNPAMFGTTKDQMIYAKITALGIDRSVTTNPNAMTPGSGSYETPGNDIAAYVDPVTGQKVWGINVAKQNVNFNFPETIVTGNRMSQLNLVVKDVPIPTIAIGAADGALRMRLDQSILGLANDPLFFMGAEGTSSASCAANYNTSNCSYITNLKANVTVKQNFNLIHNLPISSGGYLSLQKEAMKWPGSDSADIAQPGWWLSFKDPLDFGALNPTSGIPMQDVLPQIATYVTDYLSQNNIDLGFGEALGAAVGAPIYKGIGNIQLANDARAVMVLENLLLDGNQKPVPNCYGSLTFC</sequence>
<dbReference type="OrthoDB" id="6073551at2"/>
<evidence type="ECO:0000313" key="2">
    <source>
        <dbReference type="EMBL" id="ONG41489.1"/>
    </source>
</evidence>
<comment type="caution">
    <text evidence="2">The sequence shown here is derived from an EMBL/GenBank/DDBJ whole genome shotgun (WGS) entry which is preliminary data.</text>
</comment>
<reference evidence="2 3" key="1">
    <citation type="submission" date="2016-10" db="EMBL/GenBank/DDBJ databases">
        <title>Draft Genome sequence of Alkanindiges sp. strain H1.</title>
        <authorList>
            <person name="Subhash Y."/>
            <person name="Lee S."/>
        </authorList>
    </citation>
    <scope>NUCLEOTIDE SEQUENCE [LARGE SCALE GENOMIC DNA]</scope>
    <source>
        <strain evidence="2 3">H1</strain>
    </source>
</reference>
<dbReference type="AlphaFoldDB" id="A0A1S8CXF7"/>
<evidence type="ECO:0000256" key="1">
    <source>
        <dbReference type="SAM" id="SignalP"/>
    </source>
</evidence>
<keyword evidence="3" id="KW-1185">Reference proteome</keyword>
<protein>
    <submittedName>
        <fullName evidence="2">Uncharacterized protein</fullName>
    </submittedName>
</protein>
<dbReference type="EMBL" id="MLCN01000008">
    <property type="protein sequence ID" value="ONG41489.1"/>
    <property type="molecule type" value="Genomic_DNA"/>
</dbReference>
<gene>
    <name evidence="2" type="ORF">BKE30_03325</name>
</gene>